<protein>
    <recommendedName>
        <fullName evidence="1">Thiopeptide-type bacteriocin biosynthesis domain-containing protein</fullName>
    </recommendedName>
</protein>
<keyword evidence="3" id="KW-1185">Reference proteome</keyword>
<comment type="caution">
    <text evidence="2">The sequence shown here is derived from an EMBL/GenBank/DDBJ whole genome shotgun (WGS) entry which is preliminary data.</text>
</comment>
<sequence length="307" mass="36787">MDKIATQRSFVLGDKWLYYKIYTGPKTSDLILTEVFFPIISSLLRDKIIDKWFFIRYSDPEHHLRIRFHYNEPDKIAYIINLLSPPLTDLINQDMVWKIQTDTYERELRRYGENTMDLAELIFFHDSQMVLKFLSFLESDGHEELRWLFSLLAIDSFLTTFNFGKHEKYSLLQKIRTGFAEEFAMSRSLKKQLDKKYREAREKIESFMDLNSESKPKYAIIIQILEDKSLKIKATAAKILEHEERRTLQQDIEKLMGSFIHMFMNRLFKSKNRMHELVCYDFLCRYYKSSIARSEMSRQKSKLGILL</sequence>
<proteinExistence type="predicted"/>
<evidence type="ECO:0000313" key="3">
    <source>
        <dbReference type="Proteomes" id="UP000475249"/>
    </source>
</evidence>
<dbReference type="AlphaFoldDB" id="A0A6L9EEB6"/>
<evidence type="ECO:0000259" key="1">
    <source>
        <dbReference type="Pfam" id="PF14028"/>
    </source>
</evidence>
<accession>A0A6L9EEB6</accession>
<reference evidence="2 3" key="1">
    <citation type="submission" date="2020-01" db="EMBL/GenBank/DDBJ databases">
        <title>Bacteria diversity of Porities sp.</title>
        <authorList>
            <person name="Wang G."/>
        </authorList>
    </citation>
    <scope>NUCLEOTIDE SEQUENCE [LARGE SCALE GENOMIC DNA]</scope>
    <source>
        <strain evidence="2 3">R33</strain>
    </source>
</reference>
<evidence type="ECO:0000313" key="2">
    <source>
        <dbReference type="EMBL" id="NAS13003.1"/>
    </source>
</evidence>
<gene>
    <name evidence="2" type="ORF">GTQ38_13390</name>
</gene>
<organism evidence="2 3">
    <name type="scientific">Poritiphilus flavus</name>
    <dbReference type="NCBI Taxonomy" id="2697053"/>
    <lineage>
        <taxon>Bacteria</taxon>
        <taxon>Pseudomonadati</taxon>
        <taxon>Bacteroidota</taxon>
        <taxon>Flavobacteriia</taxon>
        <taxon>Flavobacteriales</taxon>
        <taxon>Flavobacteriaceae</taxon>
        <taxon>Poritiphilus</taxon>
    </lineage>
</organism>
<name>A0A6L9EEB6_9FLAO</name>
<dbReference type="NCBIfam" id="TIGR03891">
    <property type="entry name" value="thiopep_ocin"/>
    <property type="match status" value="1"/>
</dbReference>
<feature type="domain" description="Thiopeptide-type bacteriocin biosynthesis" evidence="1">
    <location>
        <begin position="16"/>
        <end position="287"/>
    </location>
</feature>
<dbReference type="InterPro" id="IPR023809">
    <property type="entry name" value="Thiopep_bacteriocin_synth_dom"/>
</dbReference>
<dbReference type="RefSeq" id="WP_161436049.1">
    <property type="nucleotide sequence ID" value="NZ_WXYO01000006.1"/>
</dbReference>
<dbReference type="Pfam" id="PF14028">
    <property type="entry name" value="Lant_dehydr_C"/>
    <property type="match status" value="1"/>
</dbReference>
<dbReference type="Proteomes" id="UP000475249">
    <property type="component" value="Unassembled WGS sequence"/>
</dbReference>
<dbReference type="EMBL" id="WXYO01000006">
    <property type="protein sequence ID" value="NAS13003.1"/>
    <property type="molecule type" value="Genomic_DNA"/>
</dbReference>